<dbReference type="Proteomes" id="UP000032604">
    <property type="component" value="Chromosome"/>
</dbReference>
<evidence type="ECO:0000259" key="1">
    <source>
        <dbReference type="Pfam" id="PF09995"/>
    </source>
</evidence>
<dbReference type="AlphaFoldDB" id="A0A0D5CKV0"/>
<evidence type="ECO:0000313" key="3">
    <source>
        <dbReference type="Proteomes" id="UP000032604"/>
    </source>
</evidence>
<dbReference type="RefSeq" id="WP_045529552.1">
    <property type="nucleotide sequence ID" value="NZ_CP011043.1"/>
</dbReference>
<sequence length="273" mass="29776">MRSRTHPARRPGGSIRDIAGEGILLAAGARAILLQVADPAVARGVAEHSDFASRPLDRLEGTLGYVYAVVFGSPEEVARARRIVGRAHAPVRSTDAAADGSAPAYSAYDPELQLWVAATVYQSAITMFELCFGPLPDEAADRIHRQYAVLGTALQVPEGMWPGDRRAFRAYWDERIATLEPTADARRIAGTLLDGRGAPPAVRAVMPLVALVTAGLLPPRIRTGFGMRWDARLERRCARLLAPVLAVYRVLPRVAREAPRSVITRRYRRRAVG</sequence>
<evidence type="ECO:0000313" key="2">
    <source>
        <dbReference type="EMBL" id="AJW79934.1"/>
    </source>
</evidence>
<dbReference type="Pfam" id="PF09995">
    <property type="entry name" value="MPAB_Lcp_cat"/>
    <property type="match status" value="1"/>
</dbReference>
<dbReference type="PATRIC" id="fig|33014.5.peg.2698"/>
<gene>
    <name evidence="2" type="ORF">VO01_13115</name>
</gene>
<feature type="domain" description="ER-bound oxygenase mpaB/mpaB'/Rubber oxygenase catalytic" evidence="1">
    <location>
        <begin position="19"/>
        <end position="244"/>
    </location>
</feature>
<organism evidence="2 3">
    <name type="scientific">Clavibacter michiganensis subsp. insidiosus</name>
    <dbReference type="NCBI Taxonomy" id="33014"/>
    <lineage>
        <taxon>Bacteria</taxon>
        <taxon>Bacillati</taxon>
        <taxon>Actinomycetota</taxon>
        <taxon>Actinomycetes</taxon>
        <taxon>Micrococcales</taxon>
        <taxon>Microbacteriaceae</taxon>
        <taxon>Clavibacter</taxon>
    </lineage>
</organism>
<reference evidence="2 3" key="1">
    <citation type="journal article" date="2015" name="Genome Announc.">
        <title>Complete Genome Sequence of Clavibacter michiganensis subsp. insidiosus R1-1 Using PacBio Single-Molecule Real-Time Technology.</title>
        <authorList>
            <person name="Lu Y."/>
            <person name="Samac D.A."/>
            <person name="Glazebrook J."/>
            <person name="Ishimaru C.A."/>
        </authorList>
    </citation>
    <scope>NUCLEOTIDE SEQUENCE [LARGE SCALE GENOMIC DNA]</scope>
    <source>
        <strain evidence="2 3">R1-1</strain>
    </source>
</reference>
<dbReference type="KEGG" id="cmh:VO01_13115"/>
<dbReference type="InterPro" id="IPR018713">
    <property type="entry name" value="MPAB/Lcp_cat_dom"/>
</dbReference>
<proteinExistence type="predicted"/>
<dbReference type="PANTHER" id="PTHR36151:SF3">
    <property type="entry name" value="ER-BOUND OXYGENASE MPAB_MPAB'_RUBBER OXYGENASE CATALYTIC DOMAIN-CONTAINING PROTEIN"/>
    <property type="match status" value="1"/>
</dbReference>
<dbReference type="HOGENOM" id="CLU_059206_3_1_11"/>
<accession>A0A0D5CKV0</accession>
<dbReference type="EMBL" id="CP011043">
    <property type="protein sequence ID" value="AJW79934.1"/>
    <property type="molecule type" value="Genomic_DNA"/>
</dbReference>
<dbReference type="GO" id="GO:0016491">
    <property type="term" value="F:oxidoreductase activity"/>
    <property type="evidence" value="ECO:0007669"/>
    <property type="project" value="InterPro"/>
</dbReference>
<dbReference type="PANTHER" id="PTHR36151">
    <property type="entry name" value="BLR2777 PROTEIN"/>
    <property type="match status" value="1"/>
</dbReference>
<name>A0A0D5CKV0_9MICO</name>
<dbReference type="OrthoDB" id="3422701at2"/>
<protein>
    <recommendedName>
        <fullName evidence="1">ER-bound oxygenase mpaB/mpaB'/Rubber oxygenase catalytic domain-containing protein</fullName>
    </recommendedName>
</protein>